<dbReference type="AlphaFoldDB" id="A0A6J5ZXT3"/>
<gene>
    <name evidence="3" type="ORF">UFOPK3522_01138</name>
</gene>
<sequence length="303" mass="31989">MSVTQPDSLRVAAYQPAVIASDPEASRVDEAVEAIRLASTDGAQLIVFPEGYPGPLRASADYDAAPSISQAAGSANCAVCWSRIERCDDGRYRKVAYLINEKGEQILRYERAHPATGDIHPALSGVSLAPGTELGIAELFGIKVGVLICSELWLPEVSRSLAVSGAELLLAPAGGGFGKVAPNWQLIARARAIENEAYVVLTQHLFGGEEGAALIAGPEDVVSESKKAGVLLGDLDLARLRWLRETDDSMANPKPFTSLPGLLRARRPQLYGVLSAPADGLYDYEGKATPADFVVPSAPPGVS</sequence>
<dbReference type="Pfam" id="PF00795">
    <property type="entry name" value="CN_hydrolase"/>
    <property type="match status" value="1"/>
</dbReference>
<evidence type="ECO:0000313" key="3">
    <source>
        <dbReference type="EMBL" id="CAB4345627.1"/>
    </source>
</evidence>
<dbReference type="Gene3D" id="3.60.110.10">
    <property type="entry name" value="Carbon-nitrogen hydrolase"/>
    <property type="match status" value="1"/>
</dbReference>
<protein>
    <submittedName>
        <fullName evidence="3">Unannotated protein</fullName>
    </submittedName>
</protein>
<evidence type="ECO:0000256" key="1">
    <source>
        <dbReference type="ARBA" id="ARBA00022801"/>
    </source>
</evidence>
<accession>A0A6J5ZXT3</accession>
<dbReference type="InterPro" id="IPR036526">
    <property type="entry name" value="C-N_Hydrolase_sf"/>
</dbReference>
<dbReference type="PANTHER" id="PTHR43674:SF16">
    <property type="entry name" value="CARBON-NITROGEN FAMILY, PUTATIVE (AFU_ORTHOLOGUE AFUA_5G02350)-RELATED"/>
    <property type="match status" value="1"/>
</dbReference>
<dbReference type="SUPFAM" id="SSF56317">
    <property type="entry name" value="Carbon-nitrogen hydrolase"/>
    <property type="match status" value="1"/>
</dbReference>
<dbReference type="PANTHER" id="PTHR43674">
    <property type="entry name" value="NITRILASE C965.09-RELATED"/>
    <property type="match status" value="1"/>
</dbReference>
<reference evidence="3" key="1">
    <citation type="submission" date="2020-05" db="EMBL/GenBank/DDBJ databases">
        <authorList>
            <person name="Chiriac C."/>
            <person name="Salcher M."/>
            <person name="Ghai R."/>
            <person name="Kavagutti S V."/>
        </authorList>
    </citation>
    <scope>NUCLEOTIDE SEQUENCE</scope>
</reference>
<name>A0A6J5ZXT3_9ZZZZ</name>
<keyword evidence="1" id="KW-0378">Hydrolase</keyword>
<dbReference type="PROSITE" id="PS50263">
    <property type="entry name" value="CN_HYDROLASE"/>
    <property type="match status" value="1"/>
</dbReference>
<dbReference type="CDD" id="cd07197">
    <property type="entry name" value="nitrilase"/>
    <property type="match status" value="1"/>
</dbReference>
<dbReference type="EMBL" id="CAESAO010000106">
    <property type="protein sequence ID" value="CAB4345627.1"/>
    <property type="molecule type" value="Genomic_DNA"/>
</dbReference>
<dbReference type="InterPro" id="IPR050345">
    <property type="entry name" value="Aliph_Amidase/BUP"/>
</dbReference>
<feature type="domain" description="CN hydrolase" evidence="2">
    <location>
        <begin position="9"/>
        <end position="237"/>
    </location>
</feature>
<dbReference type="InterPro" id="IPR003010">
    <property type="entry name" value="C-N_Hydrolase"/>
</dbReference>
<evidence type="ECO:0000259" key="2">
    <source>
        <dbReference type="PROSITE" id="PS50263"/>
    </source>
</evidence>
<organism evidence="3">
    <name type="scientific">freshwater metagenome</name>
    <dbReference type="NCBI Taxonomy" id="449393"/>
    <lineage>
        <taxon>unclassified sequences</taxon>
        <taxon>metagenomes</taxon>
        <taxon>ecological metagenomes</taxon>
    </lineage>
</organism>
<dbReference type="GO" id="GO:0016811">
    <property type="term" value="F:hydrolase activity, acting on carbon-nitrogen (but not peptide) bonds, in linear amides"/>
    <property type="evidence" value="ECO:0007669"/>
    <property type="project" value="TreeGrafter"/>
</dbReference>
<proteinExistence type="predicted"/>